<dbReference type="InterPro" id="IPR004089">
    <property type="entry name" value="MCPsignal_dom"/>
</dbReference>
<dbReference type="Proteomes" id="UP000006250">
    <property type="component" value="Unassembled WGS sequence"/>
</dbReference>
<evidence type="ECO:0000256" key="4">
    <source>
        <dbReference type="PROSITE-ProRule" id="PRU00284"/>
    </source>
</evidence>
<organism evidence="10 11">
    <name type="scientific">Solidesulfovibrio fructosivorans JJ]</name>
    <dbReference type="NCBI Taxonomy" id="596151"/>
    <lineage>
        <taxon>Bacteria</taxon>
        <taxon>Pseudomonadati</taxon>
        <taxon>Thermodesulfobacteriota</taxon>
        <taxon>Desulfovibrionia</taxon>
        <taxon>Desulfovibrionales</taxon>
        <taxon>Desulfovibrionaceae</taxon>
        <taxon>Solidesulfovibrio</taxon>
    </lineage>
</organism>
<dbReference type="PANTHER" id="PTHR43531">
    <property type="entry name" value="PROTEIN ICFG"/>
    <property type="match status" value="1"/>
</dbReference>
<dbReference type="GO" id="GO:0004888">
    <property type="term" value="F:transmembrane signaling receptor activity"/>
    <property type="evidence" value="ECO:0007669"/>
    <property type="project" value="TreeGrafter"/>
</dbReference>
<feature type="region of interest" description="Disordered" evidence="6">
    <location>
        <begin position="652"/>
        <end position="690"/>
    </location>
</feature>
<evidence type="ECO:0000313" key="10">
    <source>
        <dbReference type="EMBL" id="EFL49986.1"/>
    </source>
</evidence>
<dbReference type="CDD" id="cd06225">
    <property type="entry name" value="HAMP"/>
    <property type="match status" value="1"/>
</dbReference>
<dbReference type="SUPFAM" id="SSF58104">
    <property type="entry name" value="Methyl-accepting chemotaxis protein (MCP) signaling domain"/>
    <property type="match status" value="1"/>
</dbReference>
<keyword evidence="2" id="KW-0145">Chemotaxis</keyword>
<evidence type="ECO:0000256" key="6">
    <source>
        <dbReference type="SAM" id="MobiDB-lite"/>
    </source>
</evidence>
<dbReference type="Pfam" id="PF00672">
    <property type="entry name" value="HAMP"/>
    <property type="match status" value="1"/>
</dbReference>
<evidence type="ECO:0000259" key="9">
    <source>
        <dbReference type="PROSITE" id="PS50885"/>
    </source>
</evidence>
<feature type="transmembrane region" description="Helical" evidence="7">
    <location>
        <begin position="330"/>
        <end position="349"/>
    </location>
</feature>
<dbReference type="InterPro" id="IPR024478">
    <property type="entry name" value="HlyB_4HB_MCP"/>
</dbReference>
<evidence type="ECO:0000256" key="2">
    <source>
        <dbReference type="ARBA" id="ARBA00022500"/>
    </source>
</evidence>
<keyword evidence="5" id="KW-0175">Coiled coil</keyword>
<dbReference type="Gene3D" id="1.10.287.950">
    <property type="entry name" value="Methyl-accepting chemotaxis protein"/>
    <property type="match status" value="1"/>
</dbReference>
<dbReference type="GO" id="GO:0006935">
    <property type="term" value="P:chemotaxis"/>
    <property type="evidence" value="ECO:0007669"/>
    <property type="project" value="UniProtKB-KW"/>
</dbReference>
<keyword evidence="7" id="KW-0472">Membrane</keyword>
<comment type="caution">
    <text evidence="10">The sequence shown here is derived from an EMBL/GenBank/DDBJ whole genome shotgun (WGS) entry which is preliminary data.</text>
</comment>
<dbReference type="PROSITE" id="PS50885">
    <property type="entry name" value="HAMP"/>
    <property type="match status" value="1"/>
</dbReference>
<dbReference type="PANTHER" id="PTHR43531:SF11">
    <property type="entry name" value="METHYL-ACCEPTING CHEMOTAXIS PROTEIN 3"/>
    <property type="match status" value="1"/>
</dbReference>
<evidence type="ECO:0000256" key="3">
    <source>
        <dbReference type="ARBA" id="ARBA00029447"/>
    </source>
</evidence>
<dbReference type="AlphaFoldDB" id="E1K068"/>
<evidence type="ECO:0000256" key="5">
    <source>
        <dbReference type="SAM" id="Coils"/>
    </source>
</evidence>
<comment type="subcellular location">
    <subcellularLocation>
        <location evidence="1">Membrane</location>
    </subcellularLocation>
</comment>
<feature type="coiled-coil region" evidence="5">
    <location>
        <begin position="594"/>
        <end position="621"/>
    </location>
</feature>
<keyword evidence="11" id="KW-1185">Reference proteome</keyword>
<feature type="domain" description="HAMP" evidence="9">
    <location>
        <begin position="351"/>
        <end position="403"/>
    </location>
</feature>
<dbReference type="GO" id="GO:0007165">
    <property type="term" value="P:signal transduction"/>
    <property type="evidence" value="ECO:0007669"/>
    <property type="project" value="UniProtKB-KW"/>
</dbReference>
<keyword evidence="7" id="KW-1133">Transmembrane helix</keyword>
<feature type="compositionally biased region" description="Polar residues" evidence="6">
    <location>
        <begin position="413"/>
        <end position="434"/>
    </location>
</feature>
<feature type="transmembrane region" description="Helical" evidence="7">
    <location>
        <begin position="21"/>
        <end position="45"/>
    </location>
</feature>
<dbReference type="STRING" id="596151.DesfrDRAFT_3268"/>
<evidence type="ECO:0000256" key="7">
    <source>
        <dbReference type="SAM" id="Phobius"/>
    </source>
</evidence>
<dbReference type="SMART" id="SM00283">
    <property type="entry name" value="MA"/>
    <property type="match status" value="1"/>
</dbReference>
<evidence type="ECO:0000313" key="11">
    <source>
        <dbReference type="Proteomes" id="UP000006250"/>
    </source>
</evidence>
<dbReference type="FunFam" id="1.10.287.950:FF:000001">
    <property type="entry name" value="Methyl-accepting chemotaxis sensory transducer"/>
    <property type="match status" value="1"/>
</dbReference>
<gene>
    <name evidence="10" type="ORF">DesfrDRAFT_3268</name>
</gene>
<dbReference type="InterPro" id="IPR051310">
    <property type="entry name" value="MCP_chemotaxis"/>
</dbReference>
<keyword evidence="7" id="KW-0812">Transmembrane</keyword>
<keyword evidence="4" id="KW-0807">Transducer</keyword>
<feature type="compositionally biased region" description="Low complexity" evidence="6">
    <location>
        <begin position="653"/>
        <end position="673"/>
    </location>
</feature>
<dbReference type="CDD" id="cd11386">
    <property type="entry name" value="MCP_signal"/>
    <property type="match status" value="1"/>
</dbReference>
<dbReference type="SMART" id="SM00304">
    <property type="entry name" value="HAMP"/>
    <property type="match status" value="1"/>
</dbReference>
<comment type="similarity">
    <text evidence="3">Belongs to the methyl-accepting chemotaxis (MCP) protein family.</text>
</comment>
<name>E1K068_SOLFR</name>
<dbReference type="EMBL" id="AECZ01000028">
    <property type="protein sequence ID" value="EFL49986.1"/>
    <property type="molecule type" value="Genomic_DNA"/>
</dbReference>
<dbReference type="Pfam" id="PF00015">
    <property type="entry name" value="MCPsignal"/>
    <property type="match status" value="1"/>
</dbReference>
<evidence type="ECO:0000256" key="1">
    <source>
        <dbReference type="ARBA" id="ARBA00004370"/>
    </source>
</evidence>
<dbReference type="GO" id="GO:0005886">
    <property type="term" value="C:plasma membrane"/>
    <property type="evidence" value="ECO:0007669"/>
    <property type="project" value="TreeGrafter"/>
</dbReference>
<accession>E1K068</accession>
<protein>
    <submittedName>
        <fullName evidence="10">Methyl-accepting chemotaxis sensory transducer</fullName>
    </submittedName>
</protein>
<dbReference type="InterPro" id="IPR003660">
    <property type="entry name" value="HAMP_dom"/>
</dbReference>
<feature type="domain" description="Methyl-accepting transducer" evidence="8">
    <location>
        <begin position="408"/>
        <end position="623"/>
    </location>
</feature>
<evidence type="ECO:0000259" key="8">
    <source>
        <dbReference type="PROSITE" id="PS50111"/>
    </source>
</evidence>
<feature type="compositionally biased region" description="Acidic residues" evidence="6">
    <location>
        <begin position="679"/>
        <end position="690"/>
    </location>
</feature>
<feature type="region of interest" description="Disordered" evidence="6">
    <location>
        <begin position="413"/>
        <end position="440"/>
    </location>
</feature>
<dbReference type="eggNOG" id="COG0840">
    <property type="taxonomic scope" value="Bacteria"/>
</dbReference>
<dbReference type="PROSITE" id="PS50111">
    <property type="entry name" value="CHEMOTAXIS_TRANSDUC_2"/>
    <property type="match status" value="1"/>
</dbReference>
<sequence length="690" mass="73110">MSVGDSGNASIGGMIVKNMKLGVKITIGFGLLILIACVLGGMAVVNMNSVEKQSTRLAQEYVPEVAIANQLERAAAQVMLDIRAYGYSEDKKDLDAGLRSFAELKRALAEAKAHSEKYPDLTKLREDVGKAQVKVAEYEKLITDTSSRLEALAGVRRNLDAAAGEFVRNTGAYQESQAKALLDEIARGMPADALRDRANKVAGIDGILTQVTAIRVNNYRGQLYREPRFIDDAIKGFTPLDQAVETLRAKTRADANLRQLAAIKDASAKYRQALSDFLDIYKVLQELAVKRLEAGNAVQEAAVTTAKAALDATQHIANEAVASLSTASTIMLGGLAVALVLGILIAIFLTKAITGPVVKGVDFAKAMAQGDFTRLLDIDQKDEIGILAASLNEMVSKLREVVAEVQSASENVASGSEELSASAQSMSQGATEQAASVEEISSSMEQMSSNIKQNAENAQQTQSIAVKAAQDAREGGEAVISAVAAMKNIAEKISIIEEIARQTNLLALNAAIEAARAGEHGKGFAVVAAEVRKLAERSGSAAAEISELSSSSVQVAEQAGSMLTKMVPDIQRTADLVQEIAAASQEQNSGADQINKAIQQLDQVVQQNASASEEMASTSEELSSQAEQLQSTMAFFRVDGTGRRQVRTVKALPAAHRSAAKKPAPAAGAKKASGGVGIDLDDKDDDFERF</sequence>
<proteinExistence type="inferred from homology"/>
<dbReference type="Pfam" id="PF12729">
    <property type="entry name" value="4HB_MCP_1"/>
    <property type="match status" value="1"/>
</dbReference>
<reference evidence="10 11" key="1">
    <citation type="submission" date="2010-08" db="EMBL/GenBank/DDBJ databases">
        <title>The draft genome of Desulfovibrio fructosovorans JJ.</title>
        <authorList>
            <consortium name="US DOE Joint Genome Institute (JGI-PGF)"/>
            <person name="Lucas S."/>
            <person name="Copeland A."/>
            <person name="Lapidus A."/>
            <person name="Cheng J.-F."/>
            <person name="Bruce D."/>
            <person name="Goodwin L."/>
            <person name="Pitluck S."/>
            <person name="Land M.L."/>
            <person name="Hauser L."/>
            <person name="Chang Y.-J."/>
            <person name="Jeffries C."/>
            <person name="Wall J.D."/>
            <person name="Stahl D.A."/>
            <person name="Arkin A.P."/>
            <person name="Dehal P."/>
            <person name="Stolyar S.M."/>
            <person name="Hazen T.C."/>
            <person name="Woyke T.J."/>
        </authorList>
    </citation>
    <scope>NUCLEOTIDE SEQUENCE [LARGE SCALE GENOMIC DNA]</scope>
    <source>
        <strain evidence="10 11">JJ</strain>
    </source>
</reference>